<evidence type="ECO:0000256" key="1">
    <source>
        <dbReference type="SAM" id="MobiDB-lite"/>
    </source>
</evidence>
<organism evidence="2 3">
    <name type="scientific">Oikopleura dioica</name>
    <name type="common">Tunicate</name>
    <dbReference type="NCBI Taxonomy" id="34765"/>
    <lineage>
        <taxon>Eukaryota</taxon>
        <taxon>Metazoa</taxon>
        <taxon>Chordata</taxon>
        <taxon>Tunicata</taxon>
        <taxon>Appendicularia</taxon>
        <taxon>Copelata</taxon>
        <taxon>Oikopleuridae</taxon>
        <taxon>Oikopleura</taxon>
    </lineage>
</organism>
<keyword evidence="3" id="KW-1185">Reference proteome</keyword>
<feature type="region of interest" description="Disordered" evidence="1">
    <location>
        <begin position="83"/>
        <end position="104"/>
    </location>
</feature>
<reference evidence="2 3" key="1">
    <citation type="submission" date="2021-04" db="EMBL/GenBank/DDBJ databases">
        <authorList>
            <person name="Bliznina A."/>
        </authorList>
    </citation>
    <scope>NUCLEOTIDE SEQUENCE [LARGE SCALE GENOMIC DNA]</scope>
</reference>
<feature type="region of interest" description="Disordered" evidence="1">
    <location>
        <begin position="199"/>
        <end position="286"/>
    </location>
</feature>
<evidence type="ECO:0000313" key="3">
    <source>
        <dbReference type="Proteomes" id="UP001158576"/>
    </source>
</evidence>
<gene>
    <name evidence="2" type="ORF">OKIOD_LOCUS5252</name>
</gene>
<accession>A0ABN7S7M1</accession>
<name>A0ABN7S7M1_OIKDI</name>
<feature type="compositionally biased region" description="Basic and acidic residues" evidence="1">
    <location>
        <begin position="233"/>
        <end position="274"/>
    </location>
</feature>
<dbReference type="EMBL" id="OU015569">
    <property type="protein sequence ID" value="CAG5094596.1"/>
    <property type="molecule type" value="Genomic_DNA"/>
</dbReference>
<sequence>MLKCKLCSFETPLNNMKTTYNIEKKIRIHLREQHSSSIPTKPAEIGSFFKKNIIYAKGNESAISQVQKSAPTEEVPKNVQFAKPSGLRKSTRTVSTGDEPMTKDLGARKKTVDKDTMIQCKICTFVAPIVTGRGQRPEIYEANVRRHIREVHAKLLPRSNKDIGIFLSKNIRYLRGDGAAHAAPAILSQIKKEPEITIEELSPEESYPEEFSEEEEDEDAERRMSAMDTENWEENKENMSEESRARENHCEETERTNEGSAKEQQKEKEQAAENKEEESEEERLREMSRQVDIFSGYMIQLPQERVGNEKIDKKHLGKYGDYSRLIPLENQQGTFEECPREMFVLPDSSRKWKPVNLCDEEIGETKCFRYLTPHGNISDPYYGRLVYLHDTPFTKRTVRDAEVPDNELFWYLFATNMIQTCQKKST</sequence>
<proteinExistence type="predicted"/>
<evidence type="ECO:0000313" key="2">
    <source>
        <dbReference type="EMBL" id="CAG5094596.1"/>
    </source>
</evidence>
<dbReference type="Proteomes" id="UP001158576">
    <property type="component" value="Chromosome XSR"/>
</dbReference>
<feature type="compositionally biased region" description="Acidic residues" evidence="1">
    <location>
        <begin position="199"/>
        <end position="219"/>
    </location>
</feature>
<protein>
    <submittedName>
        <fullName evidence="2">Oidioi.mRNA.OKI2018_I69.XSR.g13694.t1.cds</fullName>
    </submittedName>
</protein>